<feature type="region of interest" description="Disordered" evidence="1">
    <location>
        <begin position="935"/>
        <end position="979"/>
    </location>
</feature>
<dbReference type="SUPFAM" id="SSF54236">
    <property type="entry name" value="Ubiquitin-like"/>
    <property type="match status" value="1"/>
</dbReference>
<dbReference type="GO" id="GO:0098592">
    <property type="term" value="C:cytoplasmic side of apical plasma membrane"/>
    <property type="evidence" value="ECO:0007669"/>
    <property type="project" value="TreeGrafter"/>
</dbReference>
<proteinExistence type="predicted"/>
<dbReference type="Gene3D" id="1.20.80.10">
    <property type="match status" value="1"/>
</dbReference>
<dbReference type="GO" id="GO:0035332">
    <property type="term" value="P:positive regulation of hippo signaling"/>
    <property type="evidence" value="ECO:0007669"/>
    <property type="project" value="TreeGrafter"/>
</dbReference>
<accession>A0A8J1U5T8</accession>
<dbReference type="CDD" id="cd14473">
    <property type="entry name" value="FERM_B-lobe"/>
    <property type="match status" value="1"/>
</dbReference>
<dbReference type="InterPro" id="IPR018980">
    <property type="entry name" value="FERM_PH-like_C"/>
</dbReference>
<dbReference type="Gene3D" id="3.10.20.90">
    <property type="entry name" value="Phosphatidylinositol 3-kinase Catalytic Subunit, Chain A, domain 1"/>
    <property type="match status" value="1"/>
</dbReference>
<feature type="compositionally biased region" description="Polar residues" evidence="1">
    <location>
        <begin position="1089"/>
        <end position="1100"/>
    </location>
</feature>
<comment type="caution">
    <text evidence="2">The sequence shown here is derived from an EMBL/GenBank/DDBJ whole genome shotgun (WGS) entry which is preliminary data.</text>
</comment>
<dbReference type="PANTHER" id="PTHR13429:SF5">
    <property type="entry name" value="PROTEIN EXPANDED"/>
    <property type="match status" value="1"/>
</dbReference>
<dbReference type="SUPFAM" id="SSF47031">
    <property type="entry name" value="Second domain of FERM"/>
    <property type="match status" value="1"/>
</dbReference>
<feature type="compositionally biased region" description="Gly residues" evidence="1">
    <location>
        <begin position="498"/>
        <end position="513"/>
    </location>
</feature>
<dbReference type="PROSITE" id="PS50057">
    <property type="entry name" value="FERM_3"/>
    <property type="match status" value="1"/>
</dbReference>
<name>A0A8J1U5T8_OWEFU</name>
<feature type="compositionally biased region" description="Low complexity" evidence="1">
    <location>
        <begin position="461"/>
        <end position="481"/>
    </location>
</feature>
<dbReference type="SUPFAM" id="SSF50729">
    <property type="entry name" value="PH domain-like"/>
    <property type="match status" value="1"/>
</dbReference>
<keyword evidence="3" id="KW-1185">Reference proteome</keyword>
<sequence length="1169" mass="129242">MPNQNRNSGRAELQSRGAAIRSSMVSMATSEGTPSSRNKKIVNVILLNKEEIQLQVDVKGKVQDVLNQVCSHVGLRESEYFGLAQKVDNEYQFLSLDTKLATYVPQRWRINRMSTTAGKPMLTLYFRVQFYVDHVMLLKERVSRQLYYQQLKENVLTYNQLGNEEKSFLISSYAIQADLGTYNSSKHGTEYFDPREYFPAWVIDKRGVEYILQSMPAIHRDLRGMSRTEAQTQYIREVSMSPAAHNLHFYQLRKRKNDPLPNLWMGITSKGIDILEESRNGFKDTISSLLWPSIGKLNFVKKKFEIRVVGSSQKYIYYTGSDERSKYLLSLCINTHVFHMTMQHKLAELRHLQAEDQRRYKESYIYSDPVDLEWEREQTSIHGALSVSLVNCSTIDRKTKADQRISIISNSSSNTTSGIVSDRMHISFDDSSEGGERDIEVYPGEIMITAPPGGQVRLSCGSRNSKKSTTGTSGQSSPTDSKSGDLKVRGSKLLDSGIGQGGRISPKGSGGKGVQQIQAPALPARNGNGPRRTNSGPTRVPSGPKRVGSGPRLVTPTKPPLEGAVGGVSMATTGEYSPSTVTAAMAAQSVHTKIVTASSNLHDIQTHIVNSVPVANTVKIVDADNEHFYENLPYHKNKMESNAVIRDFCMPVHLSPTNSPPYSQIPHSSPLKLLPSNTTQVVADVHPLPKPMMSKTVPKMGVSNLSPKSVTSSIVSSYELPPTQVASSSYIGHPINPVVPNTISDNPYLNQGIPTTHAENLHINQAVPMSSRQDTQYIIQGMPSDNTYLANSGVPSSLPEYDLSSLKQALPVYQVIQPGAPNMNLVGGNQYQTQQMNLGHQGIDSTNMSLLPYNYTDISAEAQGLKPVNCQPIPLPPPPEYPGTKSQPQAAPQVNHLAPPTPHPQPQNLAVPAMTKSQGLTLTHNSLLAQFQASNELQRRPAGSKRKIHKNSDPLHEHHRRHRKHEPRYKSDLSNSSSDMSAYVAKQQRFDAKEKLHPDIAQLQKKNVSVPLLTALCNDPSLFSEPLLTQNASVEKSSDEKQTKVAPQRNTDSANPGTTMVSEQSLQNARPVSWHSETFNFDPSLHCGTPQQNGQSSSYDGQELPYGDYLLQQHCDPSQTSLPLNQLIANGYGHLLGNQLIPYSLQNGNHGDIPMPQIRQKSYGENVMA</sequence>
<dbReference type="InterPro" id="IPR029071">
    <property type="entry name" value="Ubiquitin-like_domsf"/>
</dbReference>
<feature type="region of interest" description="Disordered" evidence="1">
    <location>
        <begin position="1081"/>
        <end position="1103"/>
    </location>
</feature>
<dbReference type="CDD" id="cd13185">
    <property type="entry name" value="FERM_C_FRMD1_FRMD6"/>
    <property type="match status" value="1"/>
</dbReference>
<dbReference type="SMART" id="SM01196">
    <property type="entry name" value="FERM_C"/>
    <property type="match status" value="1"/>
</dbReference>
<feature type="region of interest" description="Disordered" evidence="1">
    <location>
        <begin position="447"/>
        <end position="565"/>
    </location>
</feature>
<evidence type="ECO:0000256" key="1">
    <source>
        <dbReference type="SAM" id="MobiDB-lite"/>
    </source>
</evidence>
<organism evidence="2 3">
    <name type="scientific">Owenia fusiformis</name>
    <name type="common">Polychaete worm</name>
    <dbReference type="NCBI Taxonomy" id="6347"/>
    <lineage>
        <taxon>Eukaryota</taxon>
        <taxon>Metazoa</taxon>
        <taxon>Spiralia</taxon>
        <taxon>Lophotrochozoa</taxon>
        <taxon>Annelida</taxon>
        <taxon>Polychaeta</taxon>
        <taxon>Sedentaria</taxon>
        <taxon>Canalipalpata</taxon>
        <taxon>Sabellida</taxon>
        <taxon>Oweniida</taxon>
        <taxon>Oweniidae</taxon>
        <taxon>Owenia</taxon>
    </lineage>
</organism>
<evidence type="ECO:0000313" key="3">
    <source>
        <dbReference type="Proteomes" id="UP000749559"/>
    </source>
</evidence>
<dbReference type="InterPro" id="IPR018979">
    <property type="entry name" value="FERM_N"/>
</dbReference>
<feature type="region of interest" description="Disordered" evidence="1">
    <location>
        <begin position="1033"/>
        <end position="1069"/>
    </location>
</feature>
<dbReference type="InterPro" id="IPR019749">
    <property type="entry name" value="Band_41_domain"/>
</dbReference>
<dbReference type="AlphaFoldDB" id="A0A8J1U5T8"/>
<gene>
    <name evidence="2" type="ORF">OFUS_LOCUS16752</name>
</gene>
<dbReference type="InterPro" id="IPR014352">
    <property type="entry name" value="FERM/acyl-CoA-bd_prot_sf"/>
</dbReference>
<dbReference type="Pfam" id="PF09380">
    <property type="entry name" value="FERM_C"/>
    <property type="match status" value="1"/>
</dbReference>
<feature type="compositionally biased region" description="Polar residues" evidence="1">
    <location>
        <begin position="1048"/>
        <end position="1069"/>
    </location>
</feature>
<dbReference type="PANTHER" id="PTHR13429">
    <property type="entry name" value="FERM DOMAIN (PROTEIN4.1-EZRIN-RADIXIN-MOESIN) FAMILY"/>
    <property type="match status" value="1"/>
</dbReference>
<dbReference type="InterPro" id="IPR011993">
    <property type="entry name" value="PH-like_dom_sf"/>
</dbReference>
<dbReference type="InterPro" id="IPR035963">
    <property type="entry name" value="FERM_2"/>
</dbReference>
<feature type="compositionally biased region" description="Basic residues" evidence="1">
    <location>
        <begin position="957"/>
        <end position="967"/>
    </location>
</feature>
<dbReference type="EMBL" id="CAIIXF020000008">
    <property type="protein sequence ID" value="CAH1791696.1"/>
    <property type="molecule type" value="Genomic_DNA"/>
</dbReference>
<dbReference type="Pfam" id="PF09379">
    <property type="entry name" value="FERM_N"/>
    <property type="match status" value="1"/>
</dbReference>
<dbReference type="InterPro" id="IPR041781">
    <property type="entry name" value="FRMD6-FERM_C"/>
</dbReference>
<evidence type="ECO:0000313" key="2">
    <source>
        <dbReference type="EMBL" id="CAH1791696.1"/>
    </source>
</evidence>
<dbReference type="Gene3D" id="2.30.29.30">
    <property type="entry name" value="Pleckstrin-homology domain (PH domain)/Phosphotyrosine-binding domain (PTB)"/>
    <property type="match status" value="1"/>
</dbReference>
<dbReference type="OrthoDB" id="5957665at2759"/>
<dbReference type="InterPro" id="IPR019748">
    <property type="entry name" value="FERM_central"/>
</dbReference>
<dbReference type="SMART" id="SM00295">
    <property type="entry name" value="B41"/>
    <property type="match status" value="1"/>
</dbReference>
<reference evidence="2" key="1">
    <citation type="submission" date="2022-03" db="EMBL/GenBank/DDBJ databases">
        <authorList>
            <person name="Martin C."/>
        </authorList>
    </citation>
    <scope>NUCLEOTIDE SEQUENCE</scope>
</reference>
<dbReference type="CDD" id="cd17101">
    <property type="entry name" value="FERM_F1_PTPN13_like"/>
    <property type="match status" value="1"/>
</dbReference>
<protein>
    <submittedName>
        <fullName evidence="2">Uncharacterized protein</fullName>
    </submittedName>
</protein>
<dbReference type="InterPro" id="IPR000299">
    <property type="entry name" value="FERM_domain"/>
</dbReference>
<dbReference type="InterPro" id="IPR047145">
    <property type="entry name" value="FRMD6-like"/>
</dbReference>
<dbReference type="Pfam" id="PF00373">
    <property type="entry name" value="FERM_M"/>
    <property type="match status" value="1"/>
</dbReference>
<dbReference type="Proteomes" id="UP000749559">
    <property type="component" value="Unassembled WGS sequence"/>
</dbReference>
<feature type="region of interest" description="Disordered" evidence="1">
    <location>
        <begin position="869"/>
        <end position="910"/>
    </location>
</feature>